<dbReference type="InterPro" id="IPR000847">
    <property type="entry name" value="LysR_HTH_N"/>
</dbReference>
<feature type="domain" description="HTH lysR-type" evidence="5">
    <location>
        <begin position="4"/>
        <end position="61"/>
    </location>
</feature>
<protein>
    <submittedName>
        <fullName evidence="6">LysR family transcriptional regulator</fullName>
    </submittedName>
</protein>
<keyword evidence="3" id="KW-0238">DNA-binding</keyword>
<comment type="caution">
    <text evidence="6">The sequence shown here is derived from an EMBL/GenBank/DDBJ whole genome shotgun (WGS) entry which is preliminary data.</text>
</comment>
<keyword evidence="2" id="KW-0805">Transcription regulation</keyword>
<dbReference type="GeneID" id="93878874"/>
<sequence>MLKLSLDALQILDAIDRRGSFSAAGKALHKVPSTISYTVAKLEEDLGVQLFERIGPKAVPTAAGAELLREGRHLLRAAGDLELRVRRVASGWETEFALGLDAVFAPECLAQDMAAFYAVADRTRLRVVQESLSGTWEALLDRRVDLLVGAAGEGPSGGGYVTEPLGTLPFVFAVAPSHPLAQAPEPLSRSQLSAHRAIAVADSARRLLPRTVGLLFGQDALTVPDMRSKYRLQLAGLGFGFLPEPYARAALARGTLVRKAVEEPKPDEVFQLAWRSGEEGAALAWWRARMRQSGVFAAWLAQMAARLDEGV</sequence>
<evidence type="ECO:0000256" key="2">
    <source>
        <dbReference type="ARBA" id="ARBA00023015"/>
    </source>
</evidence>
<proteinExistence type="inferred from homology"/>
<gene>
    <name evidence="6" type="ORF">XsacCFBP4641_15165</name>
</gene>
<evidence type="ECO:0000313" key="6">
    <source>
        <dbReference type="EMBL" id="PPU81226.1"/>
    </source>
</evidence>
<dbReference type="AlphaFoldDB" id="A0A2P5Z196"/>
<evidence type="ECO:0000256" key="4">
    <source>
        <dbReference type="ARBA" id="ARBA00023163"/>
    </source>
</evidence>
<dbReference type="Gene3D" id="1.10.10.10">
    <property type="entry name" value="Winged helix-like DNA-binding domain superfamily/Winged helix DNA-binding domain"/>
    <property type="match status" value="1"/>
</dbReference>
<comment type="similarity">
    <text evidence="1">Belongs to the LysR transcriptional regulatory family.</text>
</comment>
<evidence type="ECO:0000259" key="5">
    <source>
        <dbReference type="PROSITE" id="PS50931"/>
    </source>
</evidence>
<name>A0A2P5Z196_9XANT</name>
<dbReference type="Proteomes" id="UP000247346">
    <property type="component" value="Unassembled WGS sequence"/>
</dbReference>
<dbReference type="PANTHER" id="PTHR30126">
    <property type="entry name" value="HTH-TYPE TRANSCRIPTIONAL REGULATOR"/>
    <property type="match status" value="1"/>
</dbReference>
<dbReference type="InterPro" id="IPR005119">
    <property type="entry name" value="LysR_subst-bd"/>
</dbReference>
<evidence type="ECO:0000256" key="3">
    <source>
        <dbReference type="ARBA" id="ARBA00023125"/>
    </source>
</evidence>
<dbReference type="EMBL" id="MDEK01000014">
    <property type="protein sequence ID" value="PPU81226.1"/>
    <property type="molecule type" value="Genomic_DNA"/>
</dbReference>
<dbReference type="GO" id="GO:0003700">
    <property type="term" value="F:DNA-binding transcription factor activity"/>
    <property type="evidence" value="ECO:0007669"/>
    <property type="project" value="InterPro"/>
</dbReference>
<keyword evidence="4" id="KW-0804">Transcription</keyword>
<evidence type="ECO:0000256" key="1">
    <source>
        <dbReference type="ARBA" id="ARBA00009437"/>
    </source>
</evidence>
<dbReference type="Pfam" id="PF00126">
    <property type="entry name" value="HTH_1"/>
    <property type="match status" value="1"/>
</dbReference>
<dbReference type="PANTHER" id="PTHR30126:SF4">
    <property type="entry name" value="LYSR FAMILY TRANSCRIPTIONAL REGULATOR"/>
    <property type="match status" value="1"/>
</dbReference>
<dbReference type="Pfam" id="PF03466">
    <property type="entry name" value="LysR_substrate"/>
    <property type="match status" value="1"/>
</dbReference>
<dbReference type="SUPFAM" id="SSF46785">
    <property type="entry name" value="Winged helix' DNA-binding domain"/>
    <property type="match status" value="1"/>
</dbReference>
<dbReference type="GO" id="GO:0000976">
    <property type="term" value="F:transcription cis-regulatory region binding"/>
    <property type="evidence" value="ECO:0007669"/>
    <property type="project" value="TreeGrafter"/>
</dbReference>
<dbReference type="InterPro" id="IPR036388">
    <property type="entry name" value="WH-like_DNA-bd_sf"/>
</dbReference>
<evidence type="ECO:0000313" key="7">
    <source>
        <dbReference type="Proteomes" id="UP000247346"/>
    </source>
</evidence>
<dbReference type="RefSeq" id="WP_010343923.1">
    <property type="nucleotide sequence ID" value="NZ_CP132343.1"/>
</dbReference>
<accession>A0A2P5Z196</accession>
<dbReference type="PROSITE" id="PS50931">
    <property type="entry name" value="HTH_LYSR"/>
    <property type="match status" value="1"/>
</dbReference>
<dbReference type="SUPFAM" id="SSF53850">
    <property type="entry name" value="Periplasmic binding protein-like II"/>
    <property type="match status" value="1"/>
</dbReference>
<dbReference type="InterPro" id="IPR036390">
    <property type="entry name" value="WH_DNA-bd_sf"/>
</dbReference>
<organism evidence="6 7">
    <name type="scientific">Xanthomonas sacchari</name>
    <dbReference type="NCBI Taxonomy" id="56458"/>
    <lineage>
        <taxon>Bacteria</taxon>
        <taxon>Pseudomonadati</taxon>
        <taxon>Pseudomonadota</taxon>
        <taxon>Gammaproteobacteria</taxon>
        <taxon>Lysobacterales</taxon>
        <taxon>Lysobacteraceae</taxon>
        <taxon>Xanthomonas</taxon>
    </lineage>
</organism>
<dbReference type="Gene3D" id="3.40.190.10">
    <property type="entry name" value="Periplasmic binding protein-like II"/>
    <property type="match status" value="2"/>
</dbReference>
<dbReference type="OrthoDB" id="5293066at2"/>
<reference evidence="6 7" key="1">
    <citation type="submission" date="2016-08" db="EMBL/GenBank/DDBJ databases">
        <authorList>
            <person name="Seilhamer J.J."/>
        </authorList>
    </citation>
    <scope>NUCLEOTIDE SEQUENCE [LARGE SCALE GENOMIC DNA]</scope>
    <source>
        <strain evidence="6 7">CFBP4641</strain>
    </source>
</reference>